<protein>
    <recommendedName>
        <fullName evidence="11">t-SNARE coiled-coil homology domain-containing protein</fullName>
    </recommendedName>
</protein>
<dbReference type="SUPFAM" id="SSF47661">
    <property type="entry name" value="t-snare proteins"/>
    <property type="match status" value="1"/>
</dbReference>
<keyword evidence="9" id="KW-0175">Coiled coil</keyword>
<feature type="domain" description="T-SNARE coiled-coil homology" evidence="11">
    <location>
        <begin position="161"/>
        <end position="223"/>
    </location>
</feature>
<dbReference type="Gene3D" id="1.20.5.110">
    <property type="match status" value="1"/>
</dbReference>
<accession>A0A7R9U5L1</accession>
<dbReference type="PANTHER" id="PTHR12791">
    <property type="entry name" value="GOLGI SNARE BET1-RELATED"/>
    <property type="match status" value="1"/>
</dbReference>
<dbReference type="InterPro" id="IPR010989">
    <property type="entry name" value="SNARE"/>
</dbReference>
<evidence type="ECO:0000256" key="9">
    <source>
        <dbReference type="SAM" id="Coils"/>
    </source>
</evidence>
<dbReference type="Pfam" id="PF09177">
    <property type="entry name" value="STX6_10_61_N"/>
    <property type="match status" value="1"/>
</dbReference>
<dbReference type="EMBL" id="HBEA01006358">
    <property type="protein sequence ID" value="CAD8255388.1"/>
    <property type="molecule type" value="Transcribed_RNA"/>
</dbReference>
<sequence length="252" mass="29091">MSYVSMEPREDPYYVVRNDASTNIDLVRLKHQDFMQQLETGNLATDRQLKGLRRVIMRDARKCQQQLKDLELSIQMVTNNRGGFDHIDDRELAQRREFIQQNRAMLTAIQEDVDGEKYKVRVAADEARAVEELRSQDTYGAKTEVEMGNSNYINQQQALTKLRMREQDETLVELGQGVDRVGHMAGNINEELMAQNRMLDDFERDLDRAEEEMGFMLGKIAKLLKTKDHCQIFTVIALSFVILALLLAVIYG</sequence>
<evidence type="ECO:0000313" key="12">
    <source>
        <dbReference type="EMBL" id="CAD8255388.1"/>
    </source>
</evidence>
<dbReference type="PROSITE" id="PS50192">
    <property type="entry name" value="T_SNARE"/>
    <property type="match status" value="1"/>
</dbReference>
<keyword evidence="5" id="KW-0653">Protein transport</keyword>
<name>A0A7R9U5L1_9STRA</name>
<evidence type="ECO:0000256" key="2">
    <source>
        <dbReference type="ARBA" id="ARBA00009063"/>
    </source>
</evidence>
<evidence type="ECO:0000256" key="6">
    <source>
        <dbReference type="ARBA" id="ARBA00022989"/>
    </source>
</evidence>
<dbReference type="GO" id="GO:0048193">
    <property type="term" value="P:Golgi vesicle transport"/>
    <property type="evidence" value="ECO:0007669"/>
    <property type="project" value="InterPro"/>
</dbReference>
<dbReference type="Gene3D" id="1.20.58.90">
    <property type="match status" value="1"/>
</dbReference>
<dbReference type="GO" id="GO:0000139">
    <property type="term" value="C:Golgi membrane"/>
    <property type="evidence" value="ECO:0007669"/>
    <property type="project" value="UniProtKB-SubCell"/>
</dbReference>
<dbReference type="SUPFAM" id="SSF58038">
    <property type="entry name" value="SNARE fusion complex"/>
    <property type="match status" value="1"/>
</dbReference>
<evidence type="ECO:0000256" key="1">
    <source>
        <dbReference type="ARBA" id="ARBA00004409"/>
    </source>
</evidence>
<comment type="similarity">
    <text evidence="2">Belongs to the syntaxin family.</text>
</comment>
<evidence type="ECO:0000256" key="7">
    <source>
        <dbReference type="ARBA" id="ARBA00023034"/>
    </source>
</evidence>
<proteinExistence type="inferred from homology"/>
<feature type="coiled-coil region" evidence="9">
    <location>
        <begin position="192"/>
        <end position="219"/>
    </location>
</feature>
<organism evidence="12">
    <name type="scientific">Pinguiococcus pyrenoidosus</name>
    <dbReference type="NCBI Taxonomy" id="172671"/>
    <lineage>
        <taxon>Eukaryota</taxon>
        <taxon>Sar</taxon>
        <taxon>Stramenopiles</taxon>
        <taxon>Ochrophyta</taxon>
        <taxon>Pinguiophyceae</taxon>
        <taxon>Pinguiochrysidales</taxon>
        <taxon>Pinguiochrysidaceae</taxon>
        <taxon>Pinguiococcus</taxon>
    </lineage>
</organism>
<evidence type="ECO:0000256" key="8">
    <source>
        <dbReference type="ARBA" id="ARBA00023136"/>
    </source>
</evidence>
<dbReference type="CDD" id="cd15841">
    <property type="entry name" value="SNARE_Qc"/>
    <property type="match status" value="1"/>
</dbReference>
<evidence type="ECO:0000256" key="5">
    <source>
        <dbReference type="ARBA" id="ARBA00022927"/>
    </source>
</evidence>
<evidence type="ECO:0000259" key="11">
    <source>
        <dbReference type="PROSITE" id="PS50192"/>
    </source>
</evidence>
<feature type="transmembrane region" description="Helical" evidence="10">
    <location>
        <begin position="232"/>
        <end position="251"/>
    </location>
</feature>
<evidence type="ECO:0000256" key="4">
    <source>
        <dbReference type="ARBA" id="ARBA00022692"/>
    </source>
</evidence>
<dbReference type="InterPro" id="IPR015260">
    <property type="entry name" value="Syntaxin-6/10/61_N"/>
</dbReference>
<keyword evidence="8 10" id="KW-0472">Membrane</keyword>
<gene>
    <name evidence="12" type="ORF">PPYR1160_LOCUS4880</name>
</gene>
<dbReference type="GO" id="GO:0015031">
    <property type="term" value="P:protein transport"/>
    <property type="evidence" value="ECO:0007669"/>
    <property type="project" value="UniProtKB-KW"/>
</dbReference>
<dbReference type="AlphaFoldDB" id="A0A7R9U5L1"/>
<evidence type="ECO:0000256" key="3">
    <source>
        <dbReference type="ARBA" id="ARBA00022448"/>
    </source>
</evidence>
<keyword evidence="6 10" id="KW-1133">Transmembrane helix</keyword>
<keyword evidence="7" id="KW-0333">Golgi apparatus</keyword>
<dbReference type="InterPro" id="IPR000727">
    <property type="entry name" value="T_SNARE_dom"/>
</dbReference>
<reference evidence="12" key="1">
    <citation type="submission" date="2021-01" db="EMBL/GenBank/DDBJ databases">
        <authorList>
            <person name="Corre E."/>
            <person name="Pelletier E."/>
            <person name="Niang G."/>
            <person name="Scheremetjew M."/>
            <person name="Finn R."/>
            <person name="Kale V."/>
            <person name="Holt S."/>
            <person name="Cochrane G."/>
            <person name="Meng A."/>
            <person name="Brown T."/>
            <person name="Cohen L."/>
        </authorList>
    </citation>
    <scope>NUCLEOTIDE SEQUENCE</scope>
    <source>
        <strain evidence="12">CCMP2078</strain>
    </source>
</reference>
<keyword evidence="4 10" id="KW-0812">Transmembrane</keyword>
<comment type="subcellular location">
    <subcellularLocation>
        <location evidence="1">Golgi apparatus membrane</location>
        <topology evidence="1">Single-pass type IV membrane protein</topology>
    </subcellularLocation>
</comment>
<evidence type="ECO:0000256" key="10">
    <source>
        <dbReference type="SAM" id="Phobius"/>
    </source>
</evidence>
<keyword evidence="3" id="KW-0813">Transport</keyword>